<dbReference type="InterPro" id="IPR017972">
    <property type="entry name" value="Cyt_P450_CS"/>
</dbReference>
<keyword evidence="7" id="KW-0503">Monooxygenase</keyword>
<evidence type="ECO:0000313" key="10">
    <source>
        <dbReference type="Proteomes" id="UP000324897"/>
    </source>
</evidence>
<comment type="cofactor">
    <cofactor evidence="6">
        <name>heme</name>
        <dbReference type="ChEBI" id="CHEBI:30413"/>
    </cofactor>
</comment>
<feature type="chain" id="PRO_5023817512" description="Cytochrome P450" evidence="8">
    <location>
        <begin position="25"/>
        <end position="383"/>
    </location>
</feature>
<keyword evidence="3 6" id="KW-0479">Metal-binding</keyword>
<keyword evidence="10" id="KW-1185">Reference proteome</keyword>
<name>A0A5J9T6Z4_9POAL</name>
<evidence type="ECO:0000256" key="7">
    <source>
        <dbReference type="RuleBase" id="RU000461"/>
    </source>
</evidence>
<keyword evidence="6 7" id="KW-0349">Heme</keyword>
<protein>
    <recommendedName>
        <fullName evidence="11">Cytochrome P450</fullName>
    </recommendedName>
</protein>
<dbReference type="InterPro" id="IPR051103">
    <property type="entry name" value="Plant_metabolite_P450s"/>
</dbReference>
<evidence type="ECO:0000256" key="2">
    <source>
        <dbReference type="ARBA" id="ARBA00022692"/>
    </source>
</evidence>
<gene>
    <name evidence="9" type="ORF">EJB05_47063</name>
</gene>
<accession>A0A5J9T6Z4</accession>
<dbReference type="Proteomes" id="UP000324897">
    <property type="component" value="Unassembled WGS sequence"/>
</dbReference>
<dbReference type="OrthoDB" id="2789670at2759"/>
<keyword evidence="5" id="KW-0472">Membrane</keyword>
<evidence type="ECO:0000313" key="9">
    <source>
        <dbReference type="EMBL" id="TVU07024.1"/>
    </source>
</evidence>
<evidence type="ECO:0000256" key="6">
    <source>
        <dbReference type="PIRSR" id="PIRSR602401-1"/>
    </source>
</evidence>
<comment type="similarity">
    <text evidence="7">Belongs to the cytochrome P450 family.</text>
</comment>
<sequence>MESLILTLVLAAVIFLAVLQRATRRTGTSPTLATIRVSDPAIARRALIDHADAFSNRPPTPFPVPIITGSRRRRSDSITTVPYGPHWRALRSNLTAEILHPSRLSLIAPLQEKAVESLVADLLLAVAGGDDVIVRDSLHAAVFTLVARLCFGDGVDAADVSEMQRVKKEFFVAIEDAKVFAGSGSRMAKLVHWRRRRRFMDSRRRQAELFLDPSHCGKEAKLLRERRPREPPPVPVVVRDVLAEDAAPAVGRGTTMTTTTTLAAGTVRVNFILGDIGRDSKAWTDPDEFRPERFLAGNEADGVGPVPGRKEIRMMPFGAGPRTCPGAGFGMLHVKEFLAALVRDFEWESCGGVDMTEHDGFIKVMKTPLKAHVNVIHEHVTSN</sequence>
<dbReference type="PANTHER" id="PTHR24298">
    <property type="entry name" value="FLAVONOID 3'-MONOOXYGENASE-RELATED"/>
    <property type="match status" value="1"/>
</dbReference>
<dbReference type="GO" id="GO:0016020">
    <property type="term" value="C:membrane"/>
    <property type="evidence" value="ECO:0007669"/>
    <property type="project" value="UniProtKB-SubCell"/>
</dbReference>
<reference evidence="9 10" key="1">
    <citation type="journal article" date="2019" name="Sci. Rep.">
        <title>A high-quality genome of Eragrostis curvula grass provides insights into Poaceae evolution and supports new strategies to enhance forage quality.</title>
        <authorList>
            <person name="Carballo J."/>
            <person name="Santos B.A.C.M."/>
            <person name="Zappacosta D."/>
            <person name="Garbus I."/>
            <person name="Selva J.P."/>
            <person name="Gallo C.A."/>
            <person name="Diaz A."/>
            <person name="Albertini E."/>
            <person name="Caccamo M."/>
            <person name="Echenique V."/>
        </authorList>
    </citation>
    <scope>NUCLEOTIDE SEQUENCE [LARGE SCALE GENOMIC DNA]</scope>
    <source>
        <strain evidence="10">cv. Victoria</strain>
        <tissue evidence="9">Leaf</tissue>
    </source>
</reference>
<feature type="signal peptide" evidence="8">
    <location>
        <begin position="1"/>
        <end position="24"/>
    </location>
</feature>
<feature type="binding site" description="axial binding residue" evidence="6">
    <location>
        <position position="324"/>
    </location>
    <ligand>
        <name>heme</name>
        <dbReference type="ChEBI" id="CHEBI:30413"/>
    </ligand>
    <ligandPart>
        <name>Fe</name>
        <dbReference type="ChEBI" id="CHEBI:18248"/>
    </ligandPart>
</feature>
<dbReference type="PRINTS" id="PR00463">
    <property type="entry name" value="EP450I"/>
</dbReference>
<dbReference type="SUPFAM" id="SSF48264">
    <property type="entry name" value="Cytochrome P450"/>
    <property type="match status" value="1"/>
</dbReference>
<dbReference type="InterPro" id="IPR036396">
    <property type="entry name" value="Cyt_P450_sf"/>
</dbReference>
<evidence type="ECO:0008006" key="11">
    <source>
        <dbReference type="Google" id="ProtNLM"/>
    </source>
</evidence>
<keyword evidence="2" id="KW-0812">Transmembrane</keyword>
<evidence type="ECO:0000256" key="5">
    <source>
        <dbReference type="ARBA" id="ARBA00023136"/>
    </source>
</evidence>
<dbReference type="Pfam" id="PF00067">
    <property type="entry name" value="p450"/>
    <property type="match status" value="2"/>
</dbReference>
<dbReference type="EMBL" id="RWGY01000045">
    <property type="protein sequence ID" value="TVU07024.1"/>
    <property type="molecule type" value="Genomic_DNA"/>
</dbReference>
<dbReference type="InterPro" id="IPR001128">
    <property type="entry name" value="Cyt_P450"/>
</dbReference>
<dbReference type="InterPro" id="IPR002401">
    <property type="entry name" value="Cyt_P450_E_grp-I"/>
</dbReference>
<evidence type="ECO:0000256" key="3">
    <source>
        <dbReference type="ARBA" id="ARBA00022723"/>
    </source>
</evidence>
<keyword evidence="6 7" id="KW-0408">Iron</keyword>
<proteinExistence type="inferred from homology"/>
<feature type="non-terminal residue" evidence="9">
    <location>
        <position position="1"/>
    </location>
</feature>
<evidence type="ECO:0000256" key="1">
    <source>
        <dbReference type="ARBA" id="ARBA00004167"/>
    </source>
</evidence>
<evidence type="ECO:0000256" key="8">
    <source>
        <dbReference type="SAM" id="SignalP"/>
    </source>
</evidence>
<dbReference type="PANTHER" id="PTHR24298:SF389">
    <property type="entry name" value="OS04G0128400 PROTEIN"/>
    <property type="match status" value="1"/>
</dbReference>
<comment type="subcellular location">
    <subcellularLocation>
        <location evidence="1">Membrane</location>
        <topology evidence="1">Single-pass membrane protein</topology>
    </subcellularLocation>
</comment>
<dbReference type="PROSITE" id="PS00086">
    <property type="entry name" value="CYTOCHROME_P450"/>
    <property type="match status" value="1"/>
</dbReference>
<organism evidence="9 10">
    <name type="scientific">Eragrostis curvula</name>
    <name type="common">weeping love grass</name>
    <dbReference type="NCBI Taxonomy" id="38414"/>
    <lineage>
        <taxon>Eukaryota</taxon>
        <taxon>Viridiplantae</taxon>
        <taxon>Streptophyta</taxon>
        <taxon>Embryophyta</taxon>
        <taxon>Tracheophyta</taxon>
        <taxon>Spermatophyta</taxon>
        <taxon>Magnoliopsida</taxon>
        <taxon>Liliopsida</taxon>
        <taxon>Poales</taxon>
        <taxon>Poaceae</taxon>
        <taxon>PACMAD clade</taxon>
        <taxon>Chloridoideae</taxon>
        <taxon>Eragrostideae</taxon>
        <taxon>Eragrostidinae</taxon>
        <taxon>Eragrostis</taxon>
    </lineage>
</organism>
<keyword evidence="7" id="KW-0560">Oxidoreductase</keyword>
<comment type="caution">
    <text evidence="9">The sequence shown here is derived from an EMBL/GenBank/DDBJ whole genome shotgun (WGS) entry which is preliminary data.</text>
</comment>
<keyword evidence="4" id="KW-1133">Transmembrane helix</keyword>
<dbReference type="AlphaFoldDB" id="A0A5J9T6Z4"/>
<dbReference type="GO" id="GO:0005506">
    <property type="term" value="F:iron ion binding"/>
    <property type="evidence" value="ECO:0007669"/>
    <property type="project" value="InterPro"/>
</dbReference>
<evidence type="ECO:0000256" key="4">
    <source>
        <dbReference type="ARBA" id="ARBA00022989"/>
    </source>
</evidence>
<dbReference type="Gramene" id="TVU07024">
    <property type="protein sequence ID" value="TVU07024"/>
    <property type="gene ID" value="EJB05_47063"/>
</dbReference>
<dbReference type="GO" id="GO:0016709">
    <property type="term" value="F:oxidoreductase activity, acting on paired donors, with incorporation or reduction of molecular oxygen, NAD(P)H as one donor, and incorporation of one atom of oxygen"/>
    <property type="evidence" value="ECO:0007669"/>
    <property type="project" value="TreeGrafter"/>
</dbReference>
<dbReference type="Gene3D" id="1.10.630.10">
    <property type="entry name" value="Cytochrome P450"/>
    <property type="match status" value="2"/>
</dbReference>
<dbReference type="GO" id="GO:0020037">
    <property type="term" value="F:heme binding"/>
    <property type="evidence" value="ECO:0007669"/>
    <property type="project" value="InterPro"/>
</dbReference>
<keyword evidence="8" id="KW-0732">Signal</keyword>